<dbReference type="EMBL" id="CP034298">
    <property type="protein sequence ID" value="QHH11066.1"/>
    <property type="molecule type" value="Genomic_DNA"/>
</dbReference>
<evidence type="ECO:0000313" key="2">
    <source>
        <dbReference type="Proteomes" id="UP000464718"/>
    </source>
</evidence>
<proteinExistence type="predicted"/>
<organism evidence="1 2">
    <name type="scientific">Vibrio parahaemolyticus</name>
    <dbReference type="NCBI Taxonomy" id="670"/>
    <lineage>
        <taxon>Bacteria</taxon>
        <taxon>Pseudomonadati</taxon>
        <taxon>Pseudomonadota</taxon>
        <taxon>Gammaproteobacteria</taxon>
        <taxon>Vibrionales</taxon>
        <taxon>Vibrionaceae</taxon>
        <taxon>Vibrio</taxon>
    </lineage>
</organism>
<dbReference type="AlphaFoldDB" id="A0AAX1FWQ6"/>
<name>A0AAX1FWQ6_VIBPH</name>
<sequence>MVWNGEQEALLNHAITHSQTANSNLKHCVLSHFNPKVQEAIKKLSDALFLMEDAMKDPYNTRGEE</sequence>
<protein>
    <submittedName>
        <fullName evidence="1">Uncharacterized protein</fullName>
    </submittedName>
</protein>
<gene>
    <name evidence="1" type="ORF">EHC69_08755</name>
</gene>
<accession>A0AAX1FWQ6</accession>
<evidence type="ECO:0000313" key="1">
    <source>
        <dbReference type="EMBL" id="QHH11066.1"/>
    </source>
</evidence>
<reference evidence="1 2" key="1">
    <citation type="submission" date="2018-12" db="EMBL/GenBank/DDBJ databases">
        <title>Genomic insights into the evolutionary origins and pathogenicity of five Vibrio parahaemolyticus strains isolated from the shrimp with acute hepatopancreatic necrosis disease (AHPND).</title>
        <authorList>
            <person name="Yang Q."/>
            <person name="Dong X."/>
            <person name="Xie G."/>
            <person name="Fu S."/>
            <person name="Zou P."/>
            <person name="Sun J."/>
            <person name="Wang Y."/>
            <person name="Huang J."/>
        </authorList>
    </citation>
    <scope>NUCLEOTIDE SEQUENCE [LARGE SCALE GENOMIC DNA]</scope>
    <source>
        <strain evidence="1 2">20160303005-1</strain>
    </source>
</reference>
<dbReference type="Proteomes" id="UP000464718">
    <property type="component" value="Chromosome i"/>
</dbReference>